<feature type="domain" description="C2H2-type" evidence="3">
    <location>
        <begin position="730"/>
        <end position="760"/>
    </location>
</feature>
<feature type="compositionally biased region" description="Polar residues" evidence="2">
    <location>
        <begin position="263"/>
        <end position="283"/>
    </location>
</feature>
<keyword evidence="1" id="KW-0862">Zinc</keyword>
<feature type="compositionally biased region" description="Acidic residues" evidence="2">
    <location>
        <begin position="53"/>
        <end position="62"/>
    </location>
</feature>
<name>G4TEH0_SERID</name>
<dbReference type="AlphaFoldDB" id="G4TEH0"/>
<evidence type="ECO:0000256" key="1">
    <source>
        <dbReference type="PROSITE-ProRule" id="PRU00042"/>
    </source>
</evidence>
<evidence type="ECO:0000313" key="5">
    <source>
        <dbReference type="Proteomes" id="UP000007148"/>
    </source>
</evidence>
<dbReference type="Proteomes" id="UP000007148">
    <property type="component" value="Unassembled WGS sequence"/>
</dbReference>
<evidence type="ECO:0000259" key="3">
    <source>
        <dbReference type="PROSITE" id="PS50157"/>
    </source>
</evidence>
<keyword evidence="5" id="KW-1185">Reference proteome</keyword>
<dbReference type="PROSITE" id="PS00028">
    <property type="entry name" value="ZINC_FINGER_C2H2_1"/>
    <property type="match status" value="1"/>
</dbReference>
<dbReference type="PROSITE" id="PS50157">
    <property type="entry name" value="ZINC_FINGER_C2H2_2"/>
    <property type="match status" value="1"/>
</dbReference>
<dbReference type="InterPro" id="IPR013087">
    <property type="entry name" value="Znf_C2H2_type"/>
</dbReference>
<feature type="region of interest" description="Disordered" evidence="2">
    <location>
        <begin position="590"/>
        <end position="614"/>
    </location>
</feature>
<feature type="region of interest" description="Disordered" evidence="2">
    <location>
        <begin position="247"/>
        <end position="293"/>
    </location>
</feature>
<dbReference type="SMART" id="SM00355">
    <property type="entry name" value="ZnF_C2H2"/>
    <property type="match status" value="3"/>
</dbReference>
<keyword evidence="1" id="KW-0479">Metal-binding</keyword>
<dbReference type="Gene3D" id="3.30.160.60">
    <property type="entry name" value="Classic Zinc Finger"/>
    <property type="match status" value="1"/>
</dbReference>
<dbReference type="OrthoDB" id="3217584at2759"/>
<reference evidence="4 5" key="1">
    <citation type="journal article" date="2011" name="PLoS Pathog.">
        <title>Endophytic Life Strategies Decoded by Genome and Transcriptome Analyses of the Mutualistic Root Symbiont Piriformospora indica.</title>
        <authorList>
            <person name="Zuccaro A."/>
            <person name="Lahrmann U."/>
            <person name="Guldener U."/>
            <person name="Langen G."/>
            <person name="Pfiffi S."/>
            <person name="Biedenkopf D."/>
            <person name="Wong P."/>
            <person name="Samans B."/>
            <person name="Grimm C."/>
            <person name="Basiewicz M."/>
            <person name="Murat C."/>
            <person name="Martin F."/>
            <person name="Kogel K.H."/>
        </authorList>
    </citation>
    <scope>NUCLEOTIDE SEQUENCE [LARGE SCALE GENOMIC DNA]</scope>
    <source>
        <strain evidence="4 5">DSM 11827</strain>
    </source>
</reference>
<accession>G4TEH0</accession>
<dbReference type="GO" id="GO:0008270">
    <property type="term" value="F:zinc ion binding"/>
    <property type="evidence" value="ECO:0007669"/>
    <property type="project" value="UniProtKB-KW"/>
</dbReference>
<protein>
    <recommendedName>
        <fullName evidence="3">C2H2-type domain-containing protein</fullName>
    </recommendedName>
</protein>
<evidence type="ECO:0000313" key="4">
    <source>
        <dbReference type="EMBL" id="CCA69702.1"/>
    </source>
</evidence>
<comment type="caution">
    <text evidence="4">The sequence shown here is derived from an EMBL/GenBank/DDBJ whole genome shotgun (WGS) entry which is preliminary data.</text>
</comment>
<dbReference type="Pfam" id="PF00096">
    <property type="entry name" value="zf-C2H2"/>
    <property type="match status" value="1"/>
</dbReference>
<evidence type="ECO:0000256" key="2">
    <source>
        <dbReference type="SAM" id="MobiDB-lite"/>
    </source>
</evidence>
<dbReference type="InParanoid" id="G4TEH0"/>
<feature type="region of interest" description="Disordered" evidence="2">
    <location>
        <begin position="1"/>
        <end position="65"/>
    </location>
</feature>
<organism evidence="4 5">
    <name type="scientific">Serendipita indica (strain DSM 11827)</name>
    <name type="common">Root endophyte fungus</name>
    <name type="synonym">Piriformospora indica</name>
    <dbReference type="NCBI Taxonomy" id="1109443"/>
    <lineage>
        <taxon>Eukaryota</taxon>
        <taxon>Fungi</taxon>
        <taxon>Dikarya</taxon>
        <taxon>Basidiomycota</taxon>
        <taxon>Agaricomycotina</taxon>
        <taxon>Agaricomycetes</taxon>
        <taxon>Sebacinales</taxon>
        <taxon>Serendipitaceae</taxon>
        <taxon>Serendipita</taxon>
    </lineage>
</organism>
<feature type="region of interest" description="Disordered" evidence="2">
    <location>
        <begin position="662"/>
        <end position="692"/>
    </location>
</feature>
<proteinExistence type="predicted"/>
<dbReference type="HOGENOM" id="CLU_359074_0_0_1"/>
<gene>
    <name evidence="4" type="ORF">PIIN_03643</name>
</gene>
<keyword evidence="1" id="KW-0863">Zinc-finger</keyword>
<dbReference type="EMBL" id="CAFZ01000061">
    <property type="protein sequence ID" value="CCA69702.1"/>
    <property type="molecule type" value="Genomic_DNA"/>
</dbReference>
<sequence length="780" mass="86139">MTQTPSEHLPNSVDSNPPGPDPSDVGLPVATGPTTIPKPKKPVYKCRDHSDSDSEEEEEDDPDILRPNCRGRWFTCLGADYGPRDHRWYGIHPRLGMRYGQLDENQQKLYEAIGPDYEHEEPTLAFLEKAKTEGLEGVSVETFKGMMVPGNTADEWTLGVRHCEMGPSTYSHARNHLLGSMHAPIGYRCPVQKCPITTKQEWDMKRHLRTKHKYKGPKAPLQEMINQIRAHQQPALSRDVPQSALDLNLSGERPPSGPVVIGNHNTVQINPPTAHSATQPRQHNTGHHARPAPYHLNARPVRVPSHSALPQPLPQNQPDNLGYAPPVYAPPAPSFYDPPFIQLPPAPIWAPQRQLTRSIVAPDEHSEVYGSMHNPPNPPFMPANQVPNGNYGSQPFASDNEYFNMFSQGILPTSRSGTYMHQPFVMGPGYAGMATNPVQYPGIMYPSAPQPAGYPMCAPQVDDLLRTLLNARAVVLARRLSQIFPESYSTHSSLVIWARVNSLQSRRFTLDSATLDSLVPPASSRYCCMTTGSQSKKGHGHLSPVPEVHNALAQEGRLFALIEDTPALCSHTIDTNAMIPDIPITPIDVSPPSHSHSDTEATPTVTPYQLSSPALSPAQSASTLSETYRQALLQAQEASLDLEKDYSAFLDNLSELLMELQAQGHSPQRPASQRMEPFFKGTPLPVRTTGKGSKGGMKYHDCCWPGCNLQTTLQKCIDHFFSKHVKVKFFPCSIKDCDRAFTRKFDLDKHLSKIHGIERPRAAARAAVGGSKGDNRSAPY</sequence>